<evidence type="ECO:0000313" key="2">
    <source>
        <dbReference type="Proteomes" id="UP000053820"/>
    </source>
</evidence>
<accession>A0A0C9WB34</accession>
<gene>
    <name evidence="1" type="ORF">HYDPIDRAFT_167503</name>
</gene>
<dbReference type="AlphaFoldDB" id="A0A0C9WB34"/>
<protein>
    <submittedName>
        <fullName evidence="1">Uncharacterized protein</fullName>
    </submittedName>
</protein>
<evidence type="ECO:0000313" key="1">
    <source>
        <dbReference type="EMBL" id="KIJ65268.1"/>
    </source>
</evidence>
<proteinExistence type="predicted"/>
<dbReference type="HOGENOM" id="CLU_1199959_0_0_1"/>
<dbReference type="Proteomes" id="UP000053820">
    <property type="component" value="Unassembled WGS sequence"/>
</dbReference>
<keyword evidence="2" id="KW-1185">Reference proteome</keyword>
<dbReference type="EMBL" id="KN839844">
    <property type="protein sequence ID" value="KIJ65268.1"/>
    <property type="molecule type" value="Genomic_DNA"/>
</dbReference>
<organism evidence="1 2">
    <name type="scientific">Hydnomerulius pinastri MD-312</name>
    <dbReference type="NCBI Taxonomy" id="994086"/>
    <lineage>
        <taxon>Eukaryota</taxon>
        <taxon>Fungi</taxon>
        <taxon>Dikarya</taxon>
        <taxon>Basidiomycota</taxon>
        <taxon>Agaricomycotina</taxon>
        <taxon>Agaricomycetes</taxon>
        <taxon>Agaricomycetidae</taxon>
        <taxon>Boletales</taxon>
        <taxon>Boletales incertae sedis</taxon>
        <taxon>Leucogyrophana</taxon>
    </lineage>
</organism>
<reference evidence="1 2" key="1">
    <citation type="submission" date="2014-04" db="EMBL/GenBank/DDBJ databases">
        <title>Evolutionary Origins and Diversification of the Mycorrhizal Mutualists.</title>
        <authorList>
            <consortium name="DOE Joint Genome Institute"/>
            <consortium name="Mycorrhizal Genomics Consortium"/>
            <person name="Kohler A."/>
            <person name="Kuo A."/>
            <person name="Nagy L.G."/>
            <person name="Floudas D."/>
            <person name="Copeland A."/>
            <person name="Barry K.W."/>
            <person name="Cichocki N."/>
            <person name="Veneault-Fourrey C."/>
            <person name="LaButti K."/>
            <person name="Lindquist E.A."/>
            <person name="Lipzen A."/>
            <person name="Lundell T."/>
            <person name="Morin E."/>
            <person name="Murat C."/>
            <person name="Riley R."/>
            <person name="Ohm R."/>
            <person name="Sun H."/>
            <person name="Tunlid A."/>
            <person name="Henrissat B."/>
            <person name="Grigoriev I.V."/>
            <person name="Hibbett D.S."/>
            <person name="Martin F."/>
        </authorList>
    </citation>
    <scope>NUCLEOTIDE SEQUENCE [LARGE SCALE GENOMIC DNA]</scope>
    <source>
        <strain evidence="1 2">MD-312</strain>
    </source>
</reference>
<name>A0A0C9WB34_9AGAM</name>
<sequence length="231" mass="26344">MAFSKTEFQTMLKFSALRLSTVGYYLSFCMQEPEYWYGFTKAELVMAMHIITSATMLGFHLDVPQPIGFFMNLLGNDSRVAHAWQDIQDWEWTPPNVQNEDMLWTWWSIGNISLSDLRSLSLQDWLVTGGPIIRQWEAAHPNVWSPSSEMDASSPFFLFLPLSPICHPTDLSRGSKAFGAARWTANAELTQVELEMWVVMQRIVQMDHMWGRDAIADAAVDMGISCPPVEE</sequence>